<protein>
    <submittedName>
        <fullName evidence="5">Uncharacterized protein</fullName>
    </submittedName>
</protein>
<dbReference type="AlphaFoldDB" id="X6MLV4"/>
<evidence type="ECO:0000313" key="5">
    <source>
        <dbReference type="EMBL" id="ETO14065.1"/>
    </source>
</evidence>
<organism evidence="5 6">
    <name type="scientific">Reticulomyxa filosa</name>
    <dbReference type="NCBI Taxonomy" id="46433"/>
    <lineage>
        <taxon>Eukaryota</taxon>
        <taxon>Sar</taxon>
        <taxon>Rhizaria</taxon>
        <taxon>Retaria</taxon>
        <taxon>Foraminifera</taxon>
        <taxon>Monothalamids</taxon>
        <taxon>Reticulomyxidae</taxon>
        <taxon>Reticulomyxa</taxon>
    </lineage>
</organism>
<feature type="compositionally biased region" description="Basic and acidic residues" evidence="4">
    <location>
        <begin position="234"/>
        <end position="256"/>
    </location>
</feature>
<dbReference type="PANTHER" id="PTHR23253:SF9">
    <property type="entry name" value="EUKARYOTIC TRANSLATION INITIATION FACTOR 4 GAMMA 2"/>
    <property type="match status" value="1"/>
</dbReference>
<keyword evidence="6" id="KW-1185">Reference proteome</keyword>
<dbReference type="Gene3D" id="1.25.40.180">
    <property type="match status" value="1"/>
</dbReference>
<evidence type="ECO:0000256" key="1">
    <source>
        <dbReference type="ARBA" id="ARBA00005775"/>
    </source>
</evidence>
<accession>X6MLV4</accession>
<gene>
    <name evidence="5" type="ORF">RFI_23301</name>
</gene>
<keyword evidence="2" id="KW-0396">Initiation factor</keyword>
<comment type="caution">
    <text evidence="5">The sequence shown here is derived from an EMBL/GenBank/DDBJ whole genome shotgun (WGS) entry which is preliminary data.</text>
</comment>
<dbReference type="Proteomes" id="UP000023152">
    <property type="component" value="Unassembled WGS sequence"/>
</dbReference>
<dbReference type="InterPro" id="IPR016024">
    <property type="entry name" value="ARM-type_fold"/>
</dbReference>
<sequence length="529" mass="61648">MSVIGELYNRRLLNERIIFAGLMNDLLNNRNYRPITLDIEALCTLFEQCSTNLRKKEEARKTAEMFLKRMHDIAKHMEPRIRFRVEEICAIKDNNWRNPHQADKAKKLKEIHQDFFQQQQEQSARLAQQQYISHSKGGQGHWHKKNVDTRRAIPTTMANDRSPQMRSYADCKLNYCQKKKKNERLYSKTYRISKNEHNRGAFPSDLETLPEKLHRVNAKNDETASQKQTMTRLAKREDAAELEEKKSREQGERKLEPVGSRGFASTKALAITEEDVIQSFNECLKICDKTSNLNEAVQFVKENVVHFSSHVWADSAAKVCQSWKLDRVQSLFAPLVGHAVCEGWLTYDVAMEMAKKLGTRFESERADVPMLQEIYANVFAAMVVNAKSDDFVHVFKQFVTAAQDSDTTPKHWAPLLKFGLENLFAVDQEKRFLKSFKSLGFASLVPANLLRVILHLCTVLTHVHIYHLMFCFTLSRVRLMTIGLERRVNWLFISFFYKIFLFHQRSCKKIKSNKKLFCSCQLFWKVTFS</sequence>
<proteinExistence type="inferred from homology"/>
<evidence type="ECO:0000313" key="6">
    <source>
        <dbReference type="Proteomes" id="UP000023152"/>
    </source>
</evidence>
<comment type="similarity">
    <text evidence="1">Belongs to the eukaryotic initiation factor 4G family.</text>
</comment>
<dbReference type="EMBL" id="ASPP01020235">
    <property type="protein sequence ID" value="ETO14065.1"/>
    <property type="molecule type" value="Genomic_DNA"/>
</dbReference>
<keyword evidence="3" id="KW-0648">Protein biosynthesis</keyword>
<evidence type="ECO:0000256" key="3">
    <source>
        <dbReference type="ARBA" id="ARBA00022917"/>
    </source>
</evidence>
<reference evidence="5 6" key="1">
    <citation type="journal article" date="2013" name="Curr. Biol.">
        <title>The Genome of the Foraminiferan Reticulomyxa filosa.</title>
        <authorList>
            <person name="Glockner G."/>
            <person name="Hulsmann N."/>
            <person name="Schleicher M."/>
            <person name="Noegel A.A."/>
            <person name="Eichinger L."/>
            <person name="Gallinger C."/>
            <person name="Pawlowski J."/>
            <person name="Sierra R."/>
            <person name="Euteneuer U."/>
            <person name="Pillet L."/>
            <person name="Moustafa A."/>
            <person name="Platzer M."/>
            <person name="Groth M."/>
            <person name="Szafranski K."/>
            <person name="Schliwa M."/>
        </authorList>
    </citation>
    <scope>NUCLEOTIDE SEQUENCE [LARGE SCALE GENOMIC DNA]</scope>
</reference>
<dbReference type="GO" id="GO:0016281">
    <property type="term" value="C:eukaryotic translation initiation factor 4F complex"/>
    <property type="evidence" value="ECO:0007669"/>
    <property type="project" value="TreeGrafter"/>
</dbReference>
<dbReference type="GO" id="GO:0003743">
    <property type="term" value="F:translation initiation factor activity"/>
    <property type="evidence" value="ECO:0007669"/>
    <property type="project" value="UniProtKB-KW"/>
</dbReference>
<dbReference type="OrthoDB" id="514777at2759"/>
<name>X6MLV4_RETFI</name>
<evidence type="ECO:0000256" key="2">
    <source>
        <dbReference type="ARBA" id="ARBA00022540"/>
    </source>
</evidence>
<dbReference type="SUPFAM" id="SSF48371">
    <property type="entry name" value="ARM repeat"/>
    <property type="match status" value="1"/>
</dbReference>
<feature type="region of interest" description="Disordered" evidence="4">
    <location>
        <begin position="219"/>
        <end position="258"/>
    </location>
</feature>
<dbReference type="GO" id="GO:0003729">
    <property type="term" value="F:mRNA binding"/>
    <property type="evidence" value="ECO:0007669"/>
    <property type="project" value="TreeGrafter"/>
</dbReference>
<evidence type="ECO:0000256" key="4">
    <source>
        <dbReference type="SAM" id="MobiDB-lite"/>
    </source>
</evidence>
<dbReference type="PANTHER" id="PTHR23253">
    <property type="entry name" value="EUKARYOTIC TRANSLATION INITIATION FACTOR 4 GAMMA"/>
    <property type="match status" value="1"/>
</dbReference>